<sequence length="109" mass="12648">MRTLSFEGFLHDFGNVAPNTMNMSIYRDRFHCACGRSHWFDESIDVVCQGSRMKVMVTCPEDPSYIISLKIKTFMLVKFKGFDSLAGTRISSNEDALSFTTLRQYMRRR</sequence>
<dbReference type="RefSeq" id="WP_220379770.1">
    <property type="nucleotide sequence ID" value="NZ_CP080544.1"/>
</dbReference>
<protein>
    <submittedName>
        <fullName evidence="1">Uncharacterized protein</fullName>
    </submittedName>
</protein>
<organism evidence="1 2">
    <name type="scientific">Lysobacter soyae</name>
    <dbReference type="NCBI Taxonomy" id="2764185"/>
    <lineage>
        <taxon>Bacteria</taxon>
        <taxon>Pseudomonadati</taxon>
        <taxon>Pseudomonadota</taxon>
        <taxon>Gammaproteobacteria</taxon>
        <taxon>Lysobacterales</taxon>
        <taxon>Lysobacteraceae</taxon>
        <taxon>Lysobacter</taxon>
    </lineage>
</organism>
<dbReference type="Proteomes" id="UP000824755">
    <property type="component" value="Chromosome"/>
</dbReference>
<keyword evidence="2" id="KW-1185">Reference proteome</keyword>
<name>A0ABX8WMU8_9GAMM</name>
<evidence type="ECO:0000313" key="1">
    <source>
        <dbReference type="EMBL" id="QYR52950.1"/>
    </source>
</evidence>
<dbReference type="EMBL" id="CP080544">
    <property type="protein sequence ID" value="QYR52950.1"/>
    <property type="molecule type" value="Genomic_DNA"/>
</dbReference>
<proteinExistence type="predicted"/>
<evidence type="ECO:0000313" key="2">
    <source>
        <dbReference type="Proteomes" id="UP000824755"/>
    </source>
</evidence>
<accession>A0ABX8WMU8</accession>
<reference evidence="1 2" key="1">
    <citation type="submission" date="2021-08" db="EMBL/GenBank/DDBJ databases">
        <title>Lysobacter sp. strain CJ11 Genome sequencing and assembly.</title>
        <authorList>
            <person name="Kim I."/>
        </authorList>
    </citation>
    <scope>NUCLEOTIDE SEQUENCE [LARGE SCALE GENOMIC DNA]</scope>
    <source>
        <strain evidence="1 2">CJ11</strain>
    </source>
</reference>
<gene>
    <name evidence="1" type="ORF">H8L67_00010</name>
</gene>